<dbReference type="GO" id="GO:0001403">
    <property type="term" value="P:invasive growth in response to glucose limitation"/>
    <property type="evidence" value="ECO:0007669"/>
    <property type="project" value="EnsemblFungi"/>
</dbReference>
<dbReference type="EMBL" id="LSBH01000001">
    <property type="protein sequence ID" value="OAQ86919.1"/>
    <property type="molecule type" value="Genomic_DNA"/>
</dbReference>
<keyword evidence="4" id="KW-0804">Transcription</keyword>
<dbReference type="AlphaFoldDB" id="A0A179HBV1"/>
<dbReference type="PANTHER" id="PTHR11380:SF16">
    <property type="entry name" value="TRANSCRIPTION INITIATION PROTEIN SPT3 HOMOLOG"/>
    <property type="match status" value="1"/>
</dbReference>
<proteinExistence type="inferred from homology"/>
<feature type="region of interest" description="Disordered" evidence="7">
    <location>
        <begin position="273"/>
        <end position="308"/>
    </location>
</feature>
<name>A0A179HBV1_PURLI</name>
<protein>
    <submittedName>
        <fullName evidence="8">SAGA-like transcriptional regulatory complex subunit Spt3</fullName>
    </submittedName>
</protein>
<evidence type="ECO:0000256" key="4">
    <source>
        <dbReference type="ARBA" id="ARBA00023163"/>
    </source>
</evidence>
<comment type="caution">
    <text evidence="8">The sequence shown here is derived from an EMBL/GenBank/DDBJ whole genome shotgun (WGS) entry which is preliminary data.</text>
</comment>
<keyword evidence="5" id="KW-0539">Nucleus</keyword>
<dbReference type="Proteomes" id="UP000078340">
    <property type="component" value="Unassembled WGS sequence"/>
</dbReference>
<dbReference type="GO" id="GO:0006357">
    <property type="term" value="P:regulation of transcription by RNA polymerase II"/>
    <property type="evidence" value="ECO:0007669"/>
    <property type="project" value="EnsemblFungi"/>
</dbReference>
<dbReference type="FunFam" id="1.10.20.10:FF:000023">
    <property type="entry name" value="transcription initiation protein SPT3 homolog"/>
    <property type="match status" value="1"/>
</dbReference>
<organism evidence="8 10">
    <name type="scientific">Purpureocillium lilacinum</name>
    <name type="common">Paecilomyces lilacinus</name>
    <dbReference type="NCBI Taxonomy" id="33203"/>
    <lineage>
        <taxon>Eukaryota</taxon>
        <taxon>Fungi</taxon>
        <taxon>Dikarya</taxon>
        <taxon>Ascomycota</taxon>
        <taxon>Pezizomycotina</taxon>
        <taxon>Sordariomycetes</taxon>
        <taxon>Hypocreomycetidae</taxon>
        <taxon>Hypocreales</taxon>
        <taxon>Ophiocordycipitaceae</taxon>
        <taxon>Purpureocillium</taxon>
    </lineage>
</organism>
<comment type="similarity">
    <text evidence="6">Belongs to the SPT3 family.</text>
</comment>
<evidence type="ECO:0000313" key="9">
    <source>
        <dbReference type="EMBL" id="OAQ94884.1"/>
    </source>
</evidence>
<dbReference type="GO" id="GO:0046982">
    <property type="term" value="F:protein heterodimerization activity"/>
    <property type="evidence" value="ECO:0007669"/>
    <property type="project" value="InterPro"/>
</dbReference>
<dbReference type="RefSeq" id="XP_018183603.1">
    <property type="nucleotide sequence ID" value="XM_018318078.1"/>
</dbReference>
<dbReference type="GO" id="GO:0007124">
    <property type="term" value="P:pseudohyphal growth"/>
    <property type="evidence" value="ECO:0007669"/>
    <property type="project" value="EnsemblFungi"/>
</dbReference>
<dbReference type="GO" id="GO:0000124">
    <property type="term" value="C:SAGA complex"/>
    <property type="evidence" value="ECO:0007669"/>
    <property type="project" value="EnsemblFungi"/>
</dbReference>
<evidence type="ECO:0000313" key="8">
    <source>
        <dbReference type="EMBL" id="OAQ86919.1"/>
    </source>
</evidence>
<feature type="region of interest" description="Disordered" evidence="7">
    <location>
        <begin position="1"/>
        <end position="23"/>
    </location>
</feature>
<dbReference type="OMA" id="QFMFNEQ"/>
<dbReference type="GO" id="GO:0003712">
    <property type="term" value="F:transcription coregulator activity"/>
    <property type="evidence" value="ECO:0007669"/>
    <property type="project" value="EnsemblFungi"/>
</dbReference>
<dbReference type="PANTHER" id="PTHR11380">
    <property type="entry name" value="TRANSCRIPTION INITIATION FACTOR TFIID/SUPT3-RELATED"/>
    <property type="match status" value="1"/>
</dbReference>
<evidence type="ECO:0000256" key="2">
    <source>
        <dbReference type="ARBA" id="ARBA00023015"/>
    </source>
</evidence>
<dbReference type="SUPFAM" id="SSF47113">
    <property type="entry name" value="Histone-fold"/>
    <property type="match status" value="2"/>
</dbReference>
<evidence type="ECO:0000256" key="7">
    <source>
        <dbReference type="SAM" id="MobiDB-lite"/>
    </source>
</evidence>
<keyword evidence="2" id="KW-0805">Transcription regulation</keyword>
<dbReference type="Gene3D" id="1.10.20.10">
    <property type="entry name" value="Histone, subunit A"/>
    <property type="match status" value="1"/>
</dbReference>
<evidence type="ECO:0000313" key="10">
    <source>
        <dbReference type="Proteomes" id="UP000078240"/>
    </source>
</evidence>
<evidence type="ECO:0000256" key="6">
    <source>
        <dbReference type="ARBA" id="ARBA00061274"/>
    </source>
</evidence>
<dbReference type="InterPro" id="IPR003195">
    <property type="entry name" value="TFIID_TAF13"/>
</dbReference>
<dbReference type="Proteomes" id="UP000078240">
    <property type="component" value="Unassembled WGS sequence"/>
</dbReference>
<dbReference type="GO" id="GO:0005634">
    <property type="term" value="C:nucleus"/>
    <property type="evidence" value="ECO:0007669"/>
    <property type="project" value="UniProtKB-SubCell"/>
</dbReference>
<accession>A0A179HBV1</accession>
<dbReference type="EMBL" id="LSBI01000001">
    <property type="protein sequence ID" value="OAQ94884.1"/>
    <property type="molecule type" value="Genomic_DNA"/>
</dbReference>
<dbReference type="GO" id="GO:0006366">
    <property type="term" value="P:transcription by RNA polymerase II"/>
    <property type="evidence" value="ECO:0007669"/>
    <property type="project" value="EnsemblFungi"/>
</dbReference>
<evidence type="ECO:0000256" key="3">
    <source>
        <dbReference type="ARBA" id="ARBA00023159"/>
    </source>
</evidence>
<evidence type="ECO:0000256" key="5">
    <source>
        <dbReference type="ARBA" id="ARBA00023242"/>
    </source>
</evidence>
<dbReference type="GO" id="GO:0006325">
    <property type="term" value="P:chromatin organization"/>
    <property type="evidence" value="ECO:0007669"/>
    <property type="project" value="EnsemblFungi"/>
</dbReference>
<keyword evidence="3" id="KW-0010">Activator</keyword>
<dbReference type="GeneID" id="28883127"/>
<dbReference type="KEGG" id="plj:28883127"/>
<dbReference type="OrthoDB" id="66982at2759"/>
<sequence>MDTNEQEARPPMLMPHPSARSQKNPRELMINTVRQMMYVSGETAEPSVETTSIIEDIVRQQVIELLRNCTELASRRGSKSISTNDLIFQIRHDQAKVSRLRTFLSWKDVRKNVKDSDDKGADADLAAGDDPVGGVVAGSGPVDEAAKKNKKAKVGLPWEPASFFPVEVPERDDEEDEEEDEMNYMTLQRLRKADERTKLMTREEYVTWSEYRQASFTWRKGKRFREWAGFGVVTDSKPSDDIVDILGFLTFEMVATLTEVALKAKEQEDLARAQSGADSVAGAKKRKHQHGLFDPPSEGKTPIEPRHVQEAFRRFQQRPKKSRAMLNGTRLIQHTPLNII</sequence>
<dbReference type="GO" id="GO:0005829">
    <property type="term" value="C:cytosol"/>
    <property type="evidence" value="ECO:0007669"/>
    <property type="project" value="EnsemblFungi"/>
</dbReference>
<evidence type="ECO:0000256" key="1">
    <source>
        <dbReference type="ARBA" id="ARBA00004123"/>
    </source>
</evidence>
<gene>
    <name evidence="8" type="ORF">VFPBJ_00959</name>
    <name evidence="9" type="ORF">VFPFJ_00993</name>
</gene>
<dbReference type="GO" id="GO:0046695">
    <property type="term" value="C:SLIK (SAGA-like) complex"/>
    <property type="evidence" value="ECO:0007669"/>
    <property type="project" value="EnsemblFungi"/>
</dbReference>
<dbReference type="CDD" id="cd22926">
    <property type="entry name" value="HFD_SPT3"/>
    <property type="match status" value="1"/>
</dbReference>
<dbReference type="STRING" id="33203.A0A179HBV1"/>
<comment type="subcellular location">
    <subcellularLocation>
        <location evidence="1">Nucleus</location>
    </subcellularLocation>
</comment>
<dbReference type="InterPro" id="IPR009072">
    <property type="entry name" value="Histone-fold"/>
</dbReference>
<reference evidence="8 10" key="1">
    <citation type="submission" date="2016-01" db="EMBL/GenBank/DDBJ databases">
        <title>Biosynthesis of antibiotic leucinostatins and their inhibition on Phytophthora in bio-control Purpureocillium lilacinum.</title>
        <authorList>
            <person name="Wang G."/>
            <person name="Liu Z."/>
            <person name="Lin R."/>
            <person name="Li E."/>
            <person name="Mao Z."/>
            <person name="Ling J."/>
            <person name="Yin W."/>
            <person name="Xie B."/>
        </authorList>
    </citation>
    <scope>NUCLEOTIDE SEQUENCE [LARGE SCALE GENOMIC DNA]</scope>
    <source>
        <strain evidence="8">PLBJ-1</strain>
        <strain evidence="9">PLFJ-1</strain>
    </source>
</reference>
<dbReference type="Pfam" id="PF02269">
    <property type="entry name" value="TFIID-18kDa"/>
    <property type="match status" value="1"/>
</dbReference>